<organism evidence="2">
    <name type="scientific">uncultured Thermomicrobiales bacterium</name>
    <dbReference type="NCBI Taxonomy" id="1645740"/>
    <lineage>
        <taxon>Bacteria</taxon>
        <taxon>Pseudomonadati</taxon>
        <taxon>Thermomicrobiota</taxon>
        <taxon>Thermomicrobia</taxon>
        <taxon>Thermomicrobiales</taxon>
        <taxon>environmental samples</taxon>
    </lineage>
</organism>
<dbReference type="AlphaFoldDB" id="A0A6J4UNG0"/>
<accession>A0A6J4UNG0</accession>
<dbReference type="EMBL" id="CADCWL010000052">
    <property type="protein sequence ID" value="CAA9555996.1"/>
    <property type="molecule type" value="Genomic_DNA"/>
</dbReference>
<feature type="region of interest" description="Disordered" evidence="1">
    <location>
        <begin position="17"/>
        <end position="58"/>
    </location>
</feature>
<evidence type="ECO:0000313" key="2">
    <source>
        <dbReference type="EMBL" id="CAA9555996.1"/>
    </source>
</evidence>
<feature type="non-terminal residue" evidence="2">
    <location>
        <position position="58"/>
    </location>
</feature>
<name>A0A6J4UNG0_9BACT</name>
<protein>
    <submittedName>
        <fullName evidence="2">Uncharacterized protein</fullName>
    </submittedName>
</protein>
<gene>
    <name evidence="2" type="ORF">AVDCRST_MAG19-1220</name>
</gene>
<evidence type="ECO:0000256" key="1">
    <source>
        <dbReference type="SAM" id="MobiDB-lite"/>
    </source>
</evidence>
<reference evidence="2" key="1">
    <citation type="submission" date="2020-02" db="EMBL/GenBank/DDBJ databases">
        <authorList>
            <person name="Meier V. D."/>
        </authorList>
    </citation>
    <scope>NUCLEOTIDE SEQUENCE</scope>
    <source>
        <strain evidence="2">AVDCRST_MAG19</strain>
    </source>
</reference>
<feature type="non-terminal residue" evidence="2">
    <location>
        <position position="1"/>
    </location>
</feature>
<sequence>CRLGLAADFGARPGLRLRPRFTGGTESRGHPRAGGIPLPRDGQGRHPFMVGMRGGSCD</sequence>
<proteinExistence type="predicted"/>